<evidence type="ECO:0000256" key="1">
    <source>
        <dbReference type="ARBA" id="ARBA00004430"/>
    </source>
</evidence>
<feature type="compositionally biased region" description="Polar residues" evidence="2">
    <location>
        <begin position="1"/>
        <end position="11"/>
    </location>
</feature>
<name>A0A835WG64_9CHLO</name>
<dbReference type="Proteomes" id="UP000613740">
    <property type="component" value="Unassembled WGS sequence"/>
</dbReference>
<dbReference type="EMBL" id="JAEHOD010000025">
    <property type="protein sequence ID" value="KAG2446733.1"/>
    <property type="molecule type" value="Genomic_DNA"/>
</dbReference>
<dbReference type="OrthoDB" id="6066220at2759"/>
<accession>A0A835WG64</accession>
<sequence length="253" mass="26767">MASTGAASIGNSKKGKRKFEQVAEPEEETAAGAPQPGDTVAVAPVAPAPRLPYKYRQLAKPENLDALLGEDKAGGVTAVTFGPDFGVMDCHIARLAQAAGLQLTELRLGSSDTGDGVHLTEAAVDTIVRRCKGLEVLQLASCTSISNKAFAAICSGLPKLKELHFTGHDRSTGALKGKALQPLMEGALPALRRLYITDQGVGYDAVQKLIKKRGKTLQVQAGATDDDDSYAYGMVMGMQGRGYGDELYGNMRW</sequence>
<feature type="region of interest" description="Disordered" evidence="2">
    <location>
        <begin position="1"/>
        <end position="40"/>
    </location>
</feature>
<dbReference type="Gene3D" id="3.80.10.10">
    <property type="entry name" value="Ribonuclease Inhibitor"/>
    <property type="match status" value="1"/>
</dbReference>
<comment type="subcellular location">
    <subcellularLocation>
        <location evidence="1">Cytoplasm</location>
        <location evidence="1">Cytoskeleton</location>
        <location evidence="1">Cilium axoneme</location>
    </subcellularLocation>
</comment>
<organism evidence="3 4">
    <name type="scientific">Chlamydomonas schloesseri</name>
    <dbReference type="NCBI Taxonomy" id="2026947"/>
    <lineage>
        <taxon>Eukaryota</taxon>
        <taxon>Viridiplantae</taxon>
        <taxon>Chlorophyta</taxon>
        <taxon>core chlorophytes</taxon>
        <taxon>Chlorophyceae</taxon>
        <taxon>CS clade</taxon>
        <taxon>Chlamydomonadales</taxon>
        <taxon>Chlamydomonadaceae</taxon>
        <taxon>Chlamydomonas</taxon>
    </lineage>
</organism>
<evidence type="ECO:0000313" key="3">
    <source>
        <dbReference type="EMBL" id="KAG2446733.1"/>
    </source>
</evidence>
<dbReference type="GO" id="GO:0005930">
    <property type="term" value="C:axoneme"/>
    <property type="evidence" value="ECO:0007669"/>
    <property type="project" value="UniProtKB-SubCell"/>
</dbReference>
<protein>
    <submittedName>
        <fullName evidence="3">Uncharacterized protein</fullName>
    </submittedName>
</protein>
<dbReference type="SUPFAM" id="SSF52047">
    <property type="entry name" value="RNI-like"/>
    <property type="match status" value="1"/>
</dbReference>
<dbReference type="InterPro" id="IPR032675">
    <property type="entry name" value="LRR_dom_sf"/>
</dbReference>
<keyword evidence="4" id="KW-1185">Reference proteome</keyword>
<evidence type="ECO:0000313" key="4">
    <source>
        <dbReference type="Proteomes" id="UP000613740"/>
    </source>
</evidence>
<dbReference type="AlphaFoldDB" id="A0A835WG64"/>
<gene>
    <name evidence="3" type="ORF">HYH02_008294</name>
</gene>
<reference evidence="3" key="1">
    <citation type="journal article" date="2020" name="bioRxiv">
        <title>Comparative genomics of Chlamydomonas.</title>
        <authorList>
            <person name="Craig R.J."/>
            <person name="Hasan A.R."/>
            <person name="Ness R.W."/>
            <person name="Keightley P.D."/>
        </authorList>
    </citation>
    <scope>NUCLEOTIDE SEQUENCE</scope>
    <source>
        <strain evidence="3">CCAP 11/173</strain>
    </source>
</reference>
<feature type="compositionally biased region" description="Low complexity" evidence="2">
    <location>
        <begin position="30"/>
        <end position="40"/>
    </location>
</feature>
<proteinExistence type="predicted"/>
<comment type="caution">
    <text evidence="3">The sequence shown here is derived from an EMBL/GenBank/DDBJ whole genome shotgun (WGS) entry which is preliminary data.</text>
</comment>
<evidence type="ECO:0000256" key="2">
    <source>
        <dbReference type="SAM" id="MobiDB-lite"/>
    </source>
</evidence>